<sequence length="153" mass="17441">MASPIPPPNLGIHHLKLPTASIPAKLDFYTTILGFKYRPELDHKHPGADQPYGVLVQHQATSLLVELRLNPTQATAQRGWDAITWLVETRADLEDQKTYLEAKNVDCSRVLRGVVGWVLVAEDPDGQMVRWYCKEEHEFDQNVDVDERWLPSD</sequence>
<proteinExistence type="predicted"/>
<gene>
    <name evidence="2" type="ORF">MIND_00978200</name>
</gene>
<dbReference type="PROSITE" id="PS51819">
    <property type="entry name" value="VOC"/>
    <property type="match status" value="1"/>
</dbReference>
<dbReference type="Proteomes" id="UP000636479">
    <property type="component" value="Unassembled WGS sequence"/>
</dbReference>
<protein>
    <submittedName>
        <fullName evidence="2">40S ribosomal protein S30</fullName>
    </submittedName>
</protein>
<dbReference type="SUPFAM" id="SSF54593">
    <property type="entry name" value="Glyoxalase/Bleomycin resistance protein/Dihydroxybiphenyl dioxygenase"/>
    <property type="match status" value="1"/>
</dbReference>
<evidence type="ECO:0000313" key="3">
    <source>
        <dbReference type="Proteomes" id="UP000636479"/>
    </source>
</evidence>
<name>A0A8H6SGJ9_9AGAR</name>
<comment type="caution">
    <text evidence="2">The sequence shown here is derived from an EMBL/GenBank/DDBJ whole genome shotgun (WGS) entry which is preliminary data.</text>
</comment>
<keyword evidence="3" id="KW-1185">Reference proteome</keyword>
<dbReference type="EMBL" id="JACAZF010000008">
    <property type="protein sequence ID" value="KAF7297445.1"/>
    <property type="molecule type" value="Genomic_DNA"/>
</dbReference>
<accession>A0A8H6SGJ9</accession>
<dbReference type="GeneID" id="59348908"/>
<dbReference type="GO" id="GO:0005840">
    <property type="term" value="C:ribosome"/>
    <property type="evidence" value="ECO:0007669"/>
    <property type="project" value="UniProtKB-KW"/>
</dbReference>
<keyword evidence="2" id="KW-0687">Ribonucleoprotein</keyword>
<dbReference type="AlphaFoldDB" id="A0A8H6SGJ9"/>
<organism evidence="2 3">
    <name type="scientific">Mycena indigotica</name>
    <dbReference type="NCBI Taxonomy" id="2126181"/>
    <lineage>
        <taxon>Eukaryota</taxon>
        <taxon>Fungi</taxon>
        <taxon>Dikarya</taxon>
        <taxon>Basidiomycota</taxon>
        <taxon>Agaricomycotina</taxon>
        <taxon>Agaricomycetes</taxon>
        <taxon>Agaricomycetidae</taxon>
        <taxon>Agaricales</taxon>
        <taxon>Marasmiineae</taxon>
        <taxon>Mycenaceae</taxon>
        <taxon>Mycena</taxon>
    </lineage>
</organism>
<dbReference type="InterPro" id="IPR029068">
    <property type="entry name" value="Glyas_Bleomycin-R_OHBP_Dase"/>
</dbReference>
<feature type="domain" description="VOC" evidence="1">
    <location>
        <begin position="11"/>
        <end position="134"/>
    </location>
</feature>
<evidence type="ECO:0000313" key="2">
    <source>
        <dbReference type="EMBL" id="KAF7297445.1"/>
    </source>
</evidence>
<keyword evidence="2" id="KW-0689">Ribosomal protein</keyword>
<dbReference type="OrthoDB" id="3342959at2759"/>
<dbReference type="RefSeq" id="XP_037217804.1">
    <property type="nucleotide sequence ID" value="XM_037366392.1"/>
</dbReference>
<dbReference type="Gene3D" id="3.10.180.10">
    <property type="entry name" value="2,3-Dihydroxybiphenyl 1,2-Dioxygenase, domain 1"/>
    <property type="match status" value="1"/>
</dbReference>
<dbReference type="InterPro" id="IPR037523">
    <property type="entry name" value="VOC_core"/>
</dbReference>
<evidence type="ECO:0000259" key="1">
    <source>
        <dbReference type="PROSITE" id="PS51819"/>
    </source>
</evidence>
<reference evidence="2" key="1">
    <citation type="submission" date="2020-05" db="EMBL/GenBank/DDBJ databases">
        <title>Mycena genomes resolve the evolution of fungal bioluminescence.</title>
        <authorList>
            <person name="Tsai I.J."/>
        </authorList>
    </citation>
    <scope>NUCLEOTIDE SEQUENCE</scope>
    <source>
        <strain evidence="2">171206Taipei</strain>
    </source>
</reference>
<dbReference type="Pfam" id="PF00903">
    <property type="entry name" value="Glyoxalase"/>
    <property type="match status" value="1"/>
</dbReference>
<dbReference type="InterPro" id="IPR004360">
    <property type="entry name" value="Glyas_Fos-R_dOase_dom"/>
</dbReference>